<name>A0A560HNW6_9PROT</name>
<dbReference type="PROSITE" id="PS52016">
    <property type="entry name" value="TONB_DEPENDENT_REC_3"/>
    <property type="match status" value="1"/>
</dbReference>
<evidence type="ECO:0000256" key="4">
    <source>
        <dbReference type="ARBA" id="ARBA00022496"/>
    </source>
</evidence>
<dbReference type="InterPro" id="IPR039426">
    <property type="entry name" value="TonB-dep_rcpt-like"/>
</dbReference>
<accession>A0A560HNW6</accession>
<evidence type="ECO:0000256" key="11">
    <source>
        <dbReference type="PROSITE-ProRule" id="PRU01360"/>
    </source>
</evidence>
<evidence type="ECO:0000259" key="15">
    <source>
        <dbReference type="Pfam" id="PF07715"/>
    </source>
</evidence>
<keyword evidence="16" id="KW-0675">Receptor</keyword>
<keyword evidence="5 11" id="KW-0812">Transmembrane</keyword>
<dbReference type="AlphaFoldDB" id="A0A560HNW6"/>
<dbReference type="SUPFAM" id="SSF56935">
    <property type="entry name" value="Porins"/>
    <property type="match status" value="1"/>
</dbReference>
<proteinExistence type="inferred from homology"/>
<evidence type="ECO:0000256" key="10">
    <source>
        <dbReference type="ARBA" id="ARBA00023237"/>
    </source>
</evidence>
<evidence type="ECO:0000256" key="1">
    <source>
        <dbReference type="ARBA" id="ARBA00004571"/>
    </source>
</evidence>
<dbReference type="Pfam" id="PF00593">
    <property type="entry name" value="TonB_dep_Rec_b-barrel"/>
    <property type="match status" value="1"/>
</dbReference>
<evidence type="ECO:0000256" key="2">
    <source>
        <dbReference type="ARBA" id="ARBA00022448"/>
    </source>
</evidence>
<organism evidence="16 17">
    <name type="scientific">Nitrospirillum amazonense</name>
    <dbReference type="NCBI Taxonomy" id="28077"/>
    <lineage>
        <taxon>Bacteria</taxon>
        <taxon>Pseudomonadati</taxon>
        <taxon>Pseudomonadota</taxon>
        <taxon>Alphaproteobacteria</taxon>
        <taxon>Rhodospirillales</taxon>
        <taxon>Azospirillaceae</taxon>
        <taxon>Nitrospirillum</taxon>
    </lineage>
</organism>
<keyword evidence="6" id="KW-0408">Iron</keyword>
<evidence type="ECO:0000256" key="3">
    <source>
        <dbReference type="ARBA" id="ARBA00022452"/>
    </source>
</evidence>
<dbReference type="InterPro" id="IPR036942">
    <property type="entry name" value="Beta-barrel_TonB_sf"/>
</dbReference>
<keyword evidence="3 11" id="KW-1134">Transmembrane beta strand</keyword>
<dbReference type="Gene3D" id="2.40.170.20">
    <property type="entry name" value="TonB-dependent receptor, beta-barrel domain"/>
    <property type="match status" value="2"/>
</dbReference>
<evidence type="ECO:0000256" key="13">
    <source>
        <dbReference type="SAM" id="SignalP"/>
    </source>
</evidence>
<dbReference type="InterPro" id="IPR000531">
    <property type="entry name" value="Beta-barrel_TonB"/>
</dbReference>
<feature type="chain" id="PRO_5022052454" evidence="13">
    <location>
        <begin position="32"/>
        <end position="799"/>
    </location>
</feature>
<dbReference type="PANTHER" id="PTHR32552">
    <property type="entry name" value="FERRICHROME IRON RECEPTOR-RELATED"/>
    <property type="match status" value="1"/>
</dbReference>
<dbReference type="InterPro" id="IPR012910">
    <property type="entry name" value="Plug_dom"/>
</dbReference>
<evidence type="ECO:0000256" key="8">
    <source>
        <dbReference type="ARBA" id="ARBA00023077"/>
    </source>
</evidence>
<keyword evidence="4" id="KW-0410">Iron transport</keyword>
<dbReference type="Proteomes" id="UP000318050">
    <property type="component" value="Unassembled WGS sequence"/>
</dbReference>
<evidence type="ECO:0000259" key="14">
    <source>
        <dbReference type="Pfam" id="PF00593"/>
    </source>
</evidence>
<gene>
    <name evidence="16" type="ORF">FBZ92_14022</name>
</gene>
<dbReference type="PANTHER" id="PTHR32552:SF81">
    <property type="entry name" value="TONB-DEPENDENT OUTER MEMBRANE RECEPTOR"/>
    <property type="match status" value="1"/>
</dbReference>
<sequence length="799" mass="85509">MHKMNSGKPVRTCRTSVIALCCVFAAGSAHAQATTGAAPDAAGQSQATQPGETLQEIVITARYRSETQQQVPIALSVLSGEALAERGVTSLTDAAKGLPNAEFIQTGAQSGNAVGVVIRGVGQTDASFTLQPGVGYYVDDVYQGTLFGQQLGLLDVASVQILRGPQGTLAGRNSEGGAVKIYTAEPKGDDSGYAEMGVGSYSRRLLRGAYDFSLVPNRLFVRVSGGYDRYDGYTTRYDYGCLHSGSVVPAQVSTSDCKTGTEGGDEAFMSRVSARAIISDKVQFVLNGEVLDTNGEPGAGKTVAITTTVSGVPTIAGLLNSKYPGLNYGSSFLTKSLYTNYDVYGYFLPGQSYTGRSYEPQNDIKSRAISGILDWDITDSMQLKSITGWRQYTGTFSAANTAPYGSFNYQILDHEQVSEELRLSGKLLADKLDWTLGGFFYDSDGRTRGENLLSGLGNYFTEDEPSTDSNRSVFLHGTYSITDALEIEGGLRYSDDSSSYRFNRYYLASLFGSNIGDPLVTPRTYKTASDRADYKVGLDYKLSPDAMAYASVSTGYKAGGINPRPLSDATVTTFAPEELISYEMGVKTEWFDKRLKVNLAGFFSQYTNLQLSTAQATATGTVIGYRNVGKVDLSGIEADIVAKLSDSFSIEASGSYLHYRALELGGAAYSASNTDGVIPGAPLANAPTWKGSLGVQYRLPVTIANGGLTARADATFRSRTYFDNQGTLAASQPDYGLLNLGLVWTSEDGAWRVAATADNVLDRGYYVSMSNLTNSTGMLTGVPGSPRRLLFTVRRTFGG</sequence>
<evidence type="ECO:0000313" key="17">
    <source>
        <dbReference type="Proteomes" id="UP000318050"/>
    </source>
</evidence>
<keyword evidence="9 11" id="KW-0472">Membrane</keyword>
<feature type="domain" description="TonB-dependent receptor-like beta-barrel" evidence="14">
    <location>
        <begin position="324"/>
        <end position="760"/>
    </location>
</feature>
<protein>
    <submittedName>
        <fullName evidence="16">Iron complex outermembrane receptor protein</fullName>
    </submittedName>
</protein>
<feature type="signal peptide" evidence="13">
    <location>
        <begin position="1"/>
        <end position="31"/>
    </location>
</feature>
<keyword evidence="7" id="KW-0406">Ion transport</keyword>
<dbReference type="GO" id="GO:0009279">
    <property type="term" value="C:cell outer membrane"/>
    <property type="evidence" value="ECO:0007669"/>
    <property type="project" value="UniProtKB-SubCell"/>
</dbReference>
<dbReference type="GO" id="GO:0006826">
    <property type="term" value="P:iron ion transport"/>
    <property type="evidence" value="ECO:0007669"/>
    <property type="project" value="UniProtKB-KW"/>
</dbReference>
<feature type="domain" description="TonB-dependent receptor plug" evidence="15">
    <location>
        <begin position="68"/>
        <end position="178"/>
    </location>
</feature>
<comment type="similarity">
    <text evidence="11 12">Belongs to the TonB-dependent receptor family.</text>
</comment>
<evidence type="ECO:0000256" key="7">
    <source>
        <dbReference type="ARBA" id="ARBA00023065"/>
    </source>
</evidence>
<reference evidence="16 17" key="1">
    <citation type="submission" date="2019-06" db="EMBL/GenBank/DDBJ databases">
        <title>Genomic Encyclopedia of Type Strains, Phase IV (KMG-V): Genome sequencing to study the core and pangenomes of soil and plant-associated prokaryotes.</title>
        <authorList>
            <person name="Whitman W."/>
        </authorList>
    </citation>
    <scope>NUCLEOTIDE SEQUENCE [LARGE SCALE GENOMIC DNA]</scope>
    <source>
        <strain evidence="16 17">BR 11140</strain>
    </source>
</reference>
<comment type="caution">
    <text evidence="16">The sequence shown here is derived from an EMBL/GenBank/DDBJ whole genome shotgun (WGS) entry which is preliminary data.</text>
</comment>
<dbReference type="EMBL" id="VITT01000040">
    <property type="protein sequence ID" value="TWB46964.1"/>
    <property type="molecule type" value="Genomic_DNA"/>
</dbReference>
<dbReference type="Pfam" id="PF07715">
    <property type="entry name" value="Plug"/>
    <property type="match status" value="1"/>
</dbReference>
<evidence type="ECO:0000256" key="6">
    <source>
        <dbReference type="ARBA" id="ARBA00023004"/>
    </source>
</evidence>
<dbReference type="OrthoDB" id="9760333at2"/>
<keyword evidence="8 12" id="KW-0798">TonB box</keyword>
<keyword evidence="2 11" id="KW-0813">Transport</keyword>
<evidence type="ECO:0000256" key="12">
    <source>
        <dbReference type="RuleBase" id="RU003357"/>
    </source>
</evidence>
<keyword evidence="13" id="KW-0732">Signal</keyword>
<comment type="subcellular location">
    <subcellularLocation>
        <location evidence="1 11">Cell outer membrane</location>
        <topology evidence="1 11">Multi-pass membrane protein</topology>
    </subcellularLocation>
</comment>
<keyword evidence="10 11" id="KW-0998">Cell outer membrane</keyword>
<evidence type="ECO:0000256" key="9">
    <source>
        <dbReference type="ARBA" id="ARBA00023136"/>
    </source>
</evidence>
<evidence type="ECO:0000313" key="16">
    <source>
        <dbReference type="EMBL" id="TWB46964.1"/>
    </source>
</evidence>
<evidence type="ECO:0000256" key="5">
    <source>
        <dbReference type="ARBA" id="ARBA00022692"/>
    </source>
</evidence>